<reference evidence="4 5" key="1">
    <citation type="journal article" date="2004" name="Syst. Appl. Microbiol.">
        <title>Cryptoendolithic actinomycetes from antarctic sandstone rock samples: Micromonospora endolithica sp. nov. and two isolates related to Micromonospora coerulea Jensen 1932.</title>
        <authorList>
            <person name="Hirsch P."/>
            <person name="Mevs U."/>
            <person name="Kroppenstedt R.M."/>
            <person name="Schumann P."/>
            <person name="Stackebrandt E."/>
        </authorList>
    </citation>
    <scope>NUCLEOTIDE SEQUENCE [LARGE SCALE GENOMIC DNA]</scope>
    <source>
        <strain evidence="4 5">JCM 12677</strain>
    </source>
</reference>
<dbReference type="InterPro" id="IPR050922">
    <property type="entry name" value="LytR/CpsA/Psr_CW_biosynth"/>
</dbReference>
<evidence type="ECO:0000259" key="3">
    <source>
        <dbReference type="Pfam" id="PF03816"/>
    </source>
</evidence>
<sequence>MTEDDLRAAFARHEPLTPPAGPVRAAIDRLAARRRRRRQRLRIGAAAFALVGVLGVVPQFLPGTPTRETPTVMGDRGAGTPTGALNVLLVGLDSAAGSRAPMADSLLIVHVPADRSRPYLISLPRDLAVPIPGHGTDKLNTAFARGAGPGLAAGYDLTRRTVTDLTGVRVDAGAVLTYPVLRELTDAMDGVRVCLPEQVRSSHTRRVFPAGCQWLDGAASVDLLRQRRDLPEDGRERDRDAQRYAAGLVRRAGEQGVLTNPVRLSRLLDLVGPNLTVSWTDGRGLPDLLRVVPDLRTTEPVGLGLPVGAADGQGRVLMDTRAAPGFLAAWRADRLAEWVAAEPGRVTRLR</sequence>
<keyword evidence="2" id="KW-1133">Transmembrane helix</keyword>
<evidence type="ECO:0000256" key="1">
    <source>
        <dbReference type="ARBA" id="ARBA00006068"/>
    </source>
</evidence>
<keyword evidence="2" id="KW-0472">Membrane</keyword>
<keyword evidence="5" id="KW-1185">Reference proteome</keyword>
<organism evidence="4 5">
    <name type="scientific">Micromonospora endolithica</name>
    <dbReference type="NCBI Taxonomy" id="230091"/>
    <lineage>
        <taxon>Bacteria</taxon>
        <taxon>Bacillati</taxon>
        <taxon>Actinomycetota</taxon>
        <taxon>Actinomycetes</taxon>
        <taxon>Micromonosporales</taxon>
        <taxon>Micromonosporaceae</taxon>
        <taxon>Micromonospora</taxon>
    </lineage>
</organism>
<dbReference type="Pfam" id="PF03816">
    <property type="entry name" value="LytR_cpsA_psr"/>
    <property type="match status" value="1"/>
</dbReference>
<dbReference type="OrthoDB" id="5171929at2"/>
<evidence type="ECO:0000313" key="4">
    <source>
        <dbReference type="EMBL" id="RKN46469.1"/>
    </source>
</evidence>
<name>A0A3A9ZED2_9ACTN</name>
<proteinExistence type="inferred from homology"/>
<accession>A0A3A9ZED2</accession>
<dbReference type="InterPro" id="IPR004474">
    <property type="entry name" value="LytR_CpsA_psr"/>
</dbReference>
<comment type="caution">
    <text evidence="4">The sequence shown here is derived from an EMBL/GenBank/DDBJ whole genome shotgun (WGS) entry which is preliminary data.</text>
</comment>
<feature type="transmembrane region" description="Helical" evidence="2">
    <location>
        <begin position="43"/>
        <end position="61"/>
    </location>
</feature>
<dbReference type="EMBL" id="RBAK01000005">
    <property type="protein sequence ID" value="RKN46469.1"/>
    <property type="molecule type" value="Genomic_DNA"/>
</dbReference>
<evidence type="ECO:0000313" key="5">
    <source>
        <dbReference type="Proteomes" id="UP000281726"/>
    </source>
</evidence>
<dbReference type="RefSeq" id="WP_120729249.1">
    <property type="nucleotide sequence ID" value="NZ_RBAK01000005.1"/>
</dbReference>
<dbReference type="Gene3D" id="3.40.630.190">
    <property type="entry name" value="LCP protein"/>
    <property type="match status" value="1"/>
</dbReference>
<protein>
    <submittedName>
        <fullName evidence="4">LytR family transcriptional regulator</fullName>
    </submittedName>
</protein>
<dbReference type="AlphaFoldDB" id="A0A3A9ZED2"/>
<gene>
    <name evidence="4" type="ORF">D7223_16370</name>
</gene>
<dbReference type="PANTHER" id="PTHR33392:SF6">
    <property type="entry name" value="POLYISOPRENYL-TEICHOIC ACID--PEPTIDOGLYCAN TEICHOIC ACID TRANSFERASE TAGU"/>
    <property type="match status" value="1"/>
</dbReference>
<evidence type="ECO:0000256" key="2">
    <source>
        <dbReference type="SAM" id="Phobius"/>
    </source>
</evidence>
<dbReference type="Proteomes" id="UP000281726">
    <property type="component" value="Unassembled WGS sequence"/>
</dbReference>
<keyword evidence="2" id="KW-0812">Transmembrane</keyword>
<comment type="similarity">
    <text evidence="1">Belongs to the LytR/CpsA/Psr (LCP) family.</text>
</comment>
<dbReference type="PANTHER" id="PTHR33392">
    <property type="entry name" value="POLYISOPRENYL-TEICHOIC ACID--PEPTIDOGLYCAN TEICHOIC ACID TRANSFERASE TAGU"/>
    <property type="match status" value="1"/>
</dbReference>
<dbReference type="NCBIfam" id="TIGR00350">
    <property type="entry name" value="lytR_cpsA_psr"/>
    <property type="match status" value="1"/>
</dbReference>
<feature type="domain" description="Cell envelope-related transcriptional attenuator" evidence="3">
    <location>
        <begin position="103"/>
        <end position="249"/>
    </location>
</feature>